<name>A0ABS2TY64_9ACTN</name>
<feature type="region of interest" description="Disordered" evidence="1">
    <location>
        <begin position="1"/>
        <end position="475"/>
    </location>
</feature>
<feature type="compositionally biased region" description="Pro residues" evidence="1">
    <location>
        <begin position="335"/>
        <end position="346"/>
    </location>
</feature>
<organism evidence="2 3">
    <name type="scientific">Actinacidiphila acididurans</name>
    <dbReference type="NCBI Taxonomy" id="2784346"/>
    <lineage>
        <taxon>Bacteria</taxon>
        <taxon>Bacillati</taxon>
        <taxon>Actinomycetota</taxon>
        <taxon>Actinomycetes</taxon>
        <taxon>Kitasatosporales</taxon>
        <taxon>Streptomycetaceae</taxon>
        <taxon>Actinacidiphila</taxon>
    </lineage>
</organism>
<feature type="compositionally biased region" description="Low complexity" evidence="1">
    <location>
        <begin position="43"/>
        <end position="60"/>
    </location>
</feature>
<evidence type="ECO:0000313" key="3">
    <source>
        <dbReference type="Proteomes" id="UP000749040"/>
    </source>
</evidence>
<reference evidence="2 3" key="1">
    <citation type="submission" date="2021-01" db="EMBL/GenBank/DDBJ databases">
        <title>Streptomyces acididurans sp. nov., isolated from a peat swamp forest soil.</title>
        <authorList>
            <person name="Chantavorakit T."/>
            <person name="Duangmal K."/>
        </authorList>
    </citation>
    <scope>NUCLEOTIDE SEQUENCE [LARGE SCALE GENOMIC DNA]</scope>
    <source>
        <strain evidence="2 3">KK5PA1</strain>
    </source>
</reference>
<keyword evidence="3" id="KW-1185">Reference proteome</keyword>
<feature type="compositionally biased region" description="Basic and acidic residues" evidence="1">
    <location>
        <begin position="295"/>
        <end position="304"/>
    </location>
</feature>
<protein>
    <recommendedName>
        <fullName evidence="4">Peptidoglycan binding domain-containing protein</fullName>
    </recommendedName>
</protein>
<feature type="compositionally biased region" description="Gly residues" evidence="1">
    <location>
        <begin position="167"/>
        <end position="177"/>
    </location>
</feature>
<comment type="caution">
    <text evidence="2">The sequence shown here is derived from an EMBL/GenBank/DDBJ whole genome shotgun (WGS) entry which is preliminary data.</text>
</comment>
<evidence type="ECO:0000256" key="1">
    <source>
        <dbReference type="SAM" id="MobiDB-lite"/>
    </source>
</evidence>
<evidence type="ECO:0000313" key="2">
    <source>
        <dbReference type="EMBL" id="MBM9507742.1"/>
    </source>
</evidence>
<feature type="compositionally biased region" description="Low complexity" evidence="1">
    <location>
        <begin position="395"/>
        <end position="412"/>
    </location>
</feature>
<evidence type="ECO:0008006" key="4">
    <source>
        <dbReference type="Google" id="ProtNLM"/>
    </source>
</evidence>
<feature type="compositionally biased region" description="Low complexity" evidence="1">
    <location>
        <begin position="153"/>
        <end position="166"/>
    </location>
</feature>
<proteinExistence type="predicted"/>
<feature type="compositionally biased region" description="Basic and acidic residues" evidence="1">
    <location>
        <begin position="114"/>
        <end position="131"/>
    </location>
</feature>
<feature type="compositionally biased region" description="Low complexity" evidence="1">
    <location>
        <begin position="458"/>
        <end position="470"/>
    </location>
</feature>
<gene>
    <name evidence="2" type="ORF">ITX44_24985</name>
</gene>
<accession>A0ABS2TY64</accession>
<dbReference type="Proteomes" id="UP000749040">
    <property type="component" value="Unassembled WGS sequence"/>
</dbReference>
<sequence>MSRETDPPSSGPQGRGGAAYPSGTPPYGTRQFPSLHPQEEPRAAGTPGTEAANGAGAEPPATEPKTETTMTTRIRINIPGSRPIPPVVVRTPVENPAPGAQDDPTGQQPLPAAAEERPAEPEKAKGKEKASDWFAPRKSQPSPAPGATPPGGMPAAGAAGPAAPGATGPGARPGSGRRGAPDPIAAAFSSPPATDPFGDTGVDPFTDTAAAPGPFRDSGSGPGTHAAPDPFTDTGADPFRGTAPGADPFRDTGSGTRPGADPFTDTGVDPFTDTGAAAGPFGRPQAGPTPAAAEDGARGPHDTPAEGFASPFSAPGSGSRRRTPDASLGTDDFPPGVPRPSDPLAPPAADNPFAPPAGQERSPFPPRTPGATGPDPFAPPATDEPFPGYQPPAGPTTGPATGPMRMPGAPAADFRQSPEFTPPGGDVSGDTLVSGIPVVPPAETQAPRPQTDTGESGPAAPAPAKAAKPAKPAKKGRSKLVLLGVGLGGVVVIAYGAGLLMDHAEVPKGTTVLGVDIGDKNKAAAVKTLDAALGNRTTAPLTLTIGDRKESLKPSVAGLSVDTDATVRKVAHPDYNPVSVIGSLFGQTRKADPVILVDEDKLKVALQGIAGRGSAGSDAMVRFADGKAIGVPGKPSNSFDVNAAASQVAAAYRNRAATGVNQPVALTEHTVPPKVGQAELDKAVNGFGRTAMSGFVTVRAGGHSITFGPNKSLPKFLSMVANPDGTLAPHIDLTVLQSLYGSTFDGVLLQRGNGTTTAVTPQDVATALIPALNSTKAADRDVTLPNVASG</sequence>
<dbReference type="EMBL" id="JADKYB010000014">
    <property type="protein sequence ID" value="MBM9507742.1"/>
    <property type="molecule type" value="Genomic_DNA"/>
</dbReference>
<feature type="compositionally biased region" description="Pro residues" evidence="1">
    <location>
        <begin position="142"/>
        <end position="152"/>
    </location>
</feature>